<proteinExistence type="predicted"/>
<feature type="domain" description="HIT" evidence="1">
    <location>
        <begin position="5"/>
        <end position="113"/>
    </location>
</feature>
<dbReference type="EMBL" id="VSSQ01064095">
    <property type="protein sequence ID" value="MPN17064.1"/>
    <property type="molecule type" value="Genomic_DNA"/>
</dbReference>
<accession>A0A645FYW4</accession>
<name>A0A645FYW4_9ZZZZ</name>
<dbReference type="PROSITE" id="PS51084">
    <property type="entry name" value="HIT_2"/>
    <property type="match status" value="1"/>
</dbReference>
<dbReference type="PRINTS" id="PR00332">
    <property type="entry name" value="HISTRIAD"/>
</dbReference>
<dbReference type="InterPro" id="IPR019808">
    <property type="entry name" value="Histidine_triad_CS"/>
</dbReference>
<dbReference type="Gene3D" id="3.30.428.10">
    <property type="entry name" value="HIT-like"/>
    <property type="match status" value="1"/>
</dbReference>
<dbReference type="SUPFAM" id="SSF54197">
    <property type="entry name" value="HIT-like"/>
    <property type="match status" value="1"/>
</dbReference>
<dbReference type="InterPro" id="IPR001310">
    <property type="entry name" value="Histidine_triad_HIT"/>
</dbReference>
<dbReference type="PANTHER" id="PTHR23089">
    <property type="entry name" value="HISTIDINE TRIAD HIT PROTEIN"/>
    <property type="match status" value="1"/>
</dbReference>
<dbReference type="EC" id="3.9.1.-" evidence="2"/>
<sequence length="114" mass="12214">MSDCLFCKIVDGKIPSKRVYEDEFVLAFHDIAPNAPVHVLVIPKTHIPSADAVTTENSALVAKVFEAIPKVANLAGITNGYRVITNCGPDGCQTVPHLHFHILGGKQLGGKLVN</sequence>
<gene>
    <name evidence="2" type="ORF">SDC9_164413</name>
</gene>
<dbReference type="AlphaFoldDB" id="A0A645FYW4"/>
<dbReference type="CDD" id="cd01276">
    <property type="entry name" value="PKCI_related"/>
    <property type="match status" value="1"/>
</dbReference>
<dbReference type="InterPro" id="IPR011146">
    <property type="entry name" value="HIT-like"/>
</dbReference>
<reference evidence="2" key="1">
    <citation type="submission" date="2019-08" db="EMBL/GenBank/DDBJ databases">
        <authorList>
            <person name="Kucharzyk K."/>
            <person name="Murdoch R.W."/>
            <person name="Higgins S."/>
            <person name="Loffler F."/>
        </authorList>
    </citation>
    <scope>NUCLEOTIDE SEQUENCE</scope>
</reference>
<protein>
    <submittedName>
        <fullName evidence="2">Purine nucleoside phosphoramidase</fullName>
        <ecNumber evidence="2">3.9.1.-</ecNumber>
    </submittedName>
</protein>
<keyword evidence="2" id="KW-0378">Hydrolase</keyword>
<dbReference type="GO" id="GO:0016787">
    <property type="term" value="F:hydrolase activity"/>
    <property type="evidence" value="ECO:0007669"/>
    <property type="project" value="UniProtKB-KW"/>
</dbReference>
<dbReference type="Pfam" id="PF01230">
    <property type="entry name" value="HIT"/>
    <property type="match status" value="1"/>
</dbReference>
<evidence type="ECO:0000313" key="2">
    <source>
        <dbReference type="EMBL" id="MPN17064.1"/>
    </source>
</evidence>
<organism evidence="2">
    <name type="scientific">bioreactor metagenome</name>
    <dbReference type="NCBI Taxonomy" id="1076179"/>
    <lineage>
        <taxon>unclassified sequences</taxon>
        <taxon>metagenomes</taxon>
        <taxon>ecological metagenomes</taxon>
    </lineage>
</organism>
<dbReference type="PROSITE" id="PS00892">
    <property type="entry name" value="HIT_1"/>
    <property type="match status" value="1"/>
</dbReference>
<comment type="caution">
    <text evidence="2">The sequence shown here is derived from an EMBL/GenBank/DDBJ whole genome shotgun (WGS) entry which is preliminary data.</text>
</comment>
<dbReference type="InterPro" id="IPR036265">
    <property type="entry name" value="HIT-like_sf"/>
</dbReference>
<evidence type="ECO:0000259" key="1">
    <source>
        <dbReference type="PROSITE" id="PS51084"/>
    </source>
</evidence>